<dbReference type="RefSeq" id="WP_163286664.1">
    <property type="nucleotide sequence ID" value="NZ_JAAGVY010000044.1"/>
</dbReference>
<dbReference type="InterPro" id="IPR029068">
    <property type="entry name" value="Glyas_Bleomycin-R_OHBP_Dase"/>
</dbReference>
<evidence type="ECO:0000313" key="2">
    <source>
        <dbReference type="Proteomes" id="UP000486602"/>
    </source>
</evidence>
<evidence type="ECO:0000313" key="1">
    <source>
        <dbReference type="EMBL" id="NEN25205.1"/>
    </source>
</evidence>
<organism evidence="1 2">
    <name type="scientific">Cryomorpha ignava</name>
    <dbReference type="NCBI Taxonomy" id="101383"/>
    <lineage>
        <taxon>Bacteria</taxon>
        <taxon>Pseudomonadati</taxon>
        <taxon>Bacteroidota</taxon>
        <taxon>Flavobacteriia</taxon>
        <taxon>Flavobacteriales</taxon>
        <taxon>Cryomorphaceae</taxon>
        <taxon>Cryomorpha</taxon>
    </lineage>
</organism>
<accession>A0A7K3WX38</accession>
<proteinExistence type="predicted"/>
<comment type="caution">
    <text evidence="1">The sequence shown here is derived from an EMBL/GenBank/DDBJ whole genome shotgun (WGS) entry which is preliminary data.</text>
</comment>
<gene>
    <name evidence="1" type="ORF">G3O08_17040</name>
</gene>
<dbReference type="EMBL" id="JAAGVY010000044">
    <property type="protein sequence ID" value="NEN25205.1"/>
    <property type="molecule type" value="Genomic_DNA"/>
</dbReference>
<dbReference type="AlphaFoldDB" id="A0A7K3WX38"/>
<dbReference type="SUPFAM" id="SSF54593">
    <property type="entry name" value="Glyoxalase/Bleomycin resistance protein/Dihydroxybiphenyl dioxygenase"/>
    <property type="match status" value="1"/>
</dbReference>
<dbReference type="Proteomes" id="UP000486602">
    <property type="component" value="Unassembled WGS sequence"/>
</dbReference>
<name>A0A7K3WX38_9FLAO</name>
<reference evidence="1 2" key="1">
    <citation type="submission" date="2020-02" db="EMBL/GenBank/DDBJ databases">
        <title>Out from the shadows clarifying the taxonomy of the family Cryomorphaceae and related taxa by utilizing the GTDB taxonomic framework.</title>
        <authorList>
            <person name="Bowman J.P."/>
        </authorList>
    </citation>
    <scope>NUCLEOTIDE SEQUENCE [LARGE SCALE GENOMIC DNA]</scope>
    <source>
        <strain evidence="1 2">QSSC 1-22</strain>
    </source>
</reference>
<protein>
    <submittedName>
        <fullName evidence="1">Glyoxalase</fullName>
    </submittedName>
</protein>
<keyword evidence="2" id="KW-1185">Reference proteome</keyword>
<sequence>MAVSENNEVLLCLHKWGSHEHPTVENRNIISGNGLVLYCKFDNINLVREKLQKMGWPVEEEIHLNSNSTKMEFSLRDLDGYDLTITEYHEYEG</sequence>